<name>A0ABR2HWE5_9EUKA</name>
<organism evidence="2 3">
    <name type="scientific">Tritrichomonas musculus</name>
    <dbReference type="NCBI Taxonomy" id="1915356"/>
    <lineage>
        <taxon>Eukaryota</taxon>
        <taxon>Metamonada</taxon>
        <taxon>Parabasalia</taxon>
        <taxon>Tritrichomonadida</taxon>
        <taxon>Tritrichomonadidae</taxon>
        <taxon>Tritrichomonas</taxon>
    </lineage>
</organism>
<keyword evidence="1" id="KW-0175">Coiled coil</keyword>
<protein>
    <submittedName>
        <fullName evidence="2">Uncharacterized protein</fullName>
    </submittedName>
</protein>
<dbReference type="EMBL" id="JAPFFF010000021">
    <property type="protein sequence ID" value="KAK8853968.1"/>
    <property type="molecule type" value="Genomic_DNA"/>
</dbReference>
<keyword evidence="3" id="KW-1185">Reference proteome</keyword>
<dbReference type="Proteomes" id="UP001470230">
    <property type="component" value="Unassembled WGS sequence"/>
</dbReference>
<gene>
    <name evidence="2" type="ORF">M9Y10_016517</name>
</gene>
<comment type="caution">
    <text evidence="2">The sequence shown here is derived from an EMBL/GenBank/DDBJ whole genome shotgun (WGS) entry which is preliminary data.</text>
</comment>
<evidence type="ECO:0000256" key="1">
    <source>
        <dbReference type="SAM" id="Coils"/>
    </source>
</evidence>
<sequence length="94" mass="10977">MSVKEDSQIKTGTIIQNDGEKQLMNALLDLQKKEAEAEEISRQIQEHCRVIKHLKLDLKFKESAIENSRVNLRNILYFFGQDLDNFIKIAQNMQ</sequence>
<reference evidence="2 3" key="1">
    <citation type="submission" date="2024-04" db="EMBL/GenBank/DDBJ databases">
        <title>Tritrichomonas musculus Genome.</title>
        <authorList>
            <person name="Alves-Ferreira E."/>
            <person name="Grigg M."/>
            <person name="Lorenzi H."/>
            <person name="Galac M."/>
        </authorList>
    </citation>
    <scope>NUCLEOTIDE SEQUENCE [LARGE SCALE GENOMIC DNA]</scope>
    <source>
        <strain evidence="2 3">EAF2021</strain>
    </source>
</reference>
<proteinExistence type="predicted"/>
<evidence type="ECO:0000313" key="3">
    <source>
        <dbReference type="Proteomes" id="UP001470230"/>
    </source>
</evidence>
<accession>A0ABR2HWE5</accession>
<evidence type="ECO:0000313" key="2">
    <source>
        <dbReference type="EMBL" id="KAK8853968.1"/>
    </source>
</evidence>
<feature type="coiled-coil region" evidence="1">
    <location>
        <begin position="20"/>
        <end position="50"/>
    </location>
</feature>